<protein>
    <submittedName>
        <fullName evidence="3">FolM-like short chain dehydrogenase/reductase family protein</fullName>
    </submittedName>
</protein>
<dbReference type="EMBL" id="CP029077">
    <property type="protein sequence ID" value="QED23275.1"/>
    <property type="molecule type" value="Genomic_DNA"/>
</dbReference>
<dbReference type="AlphaFoldDB" id="A0A5B8XEG4"/>
<dbReference type="GO" id="GO:0016491">
    <property type="term" value="F:oxidoreductase activity"/>
    <property type="evidence" value="ECO:0007669"/>
    <property type="project" value="UniProtKB-KW"/>
</dbReference>
<accession>A0A5B8XEG4</accession>
<reference evidence="3 4" key="1">
    <citation type="journal article" date="2019" name="ISME J.">
        <title>Deianiraea, an extracellular bacterium associated with the ciliate Paramecium, suggests an alternative scenario for the evolution of Rickettsiales.</title>
        <authorList>
            <person name="Castelli M."/>
            <person name="Sabaneyeva E."/>
            <person name="Lanzoni O."/>
            <person name="Lebedeva N."/>
            <person name="Floriano A.M."/>
            <person name="Gaiarsa S."/>
            <person name="Benken K."/>
            <person name="Modeo L."/>
            <person name="Bandi C."/>
            <person name="Potekhin A."/>
            <person name="Sassera D."/>
            <person name="Petroni G."/>
        </authorList>
    </citation>
    <scope>NUCLEOTIDE SEQUENCE [LARGE SCALE GENOMIC DNA]</scope>
    <source>
        <strain evidence="3">CyL4-1</strain>
    </source>
</reference>
<dbReference type="PANTHER" id="PTHR43639:SF6">
    <property type="entry name" value="DIHYDROMONAPTERIN REDUCTASE"/>
    <property type="match status" value="1"/>
</dbReference>
<dbReference type="RefSeq" id="WP_146820556.1">
    <property type="nucleotide sequence ID" value="NZ_CP029077.1"/>
</dbReference>
<evidence type="ECO:0000256" key="2">
    <source>
        <dbReference type="ARBA" id="ARBA00023002"/>
    </source>
</evidence>
<dbReference type="InterPro" id="IPR002347">
    <property type="entry name" value="SDR_fam"/>
</dbReference>
<dbReference type="Pfam" id="PF13561">
    <property type="entry name" value="adh_short_C2"/>
    <property type="match status" value="1"/>
</dbReference>
<dbReference type="Gene3D" id="3.40.50.720">
    <property type="entry name" value="NAD(P)-binding Rossmann-like Domain"/>
    <property type="match status" value="1"/>
</dbReference>
<dbReference type="SUPFAM" id="SSF51735">
    <property type="entry name" value="NAD(P)-binding Rossmann-fold domains"/>
    <property type="match status" value="1"/>
</dbReference>
<dbReference type="Proteomes" id="UP000321934">
    <property type="component" value="Chromosome"/>
</dbReference>
<keyword evidence="2" id="KW-0560">Oxidoreductase</keyword>
<dbReference type="InterPro" id="IPR036291">
    <property type="entry name" value="NAD(P)-bd_dom_sf"/>
</dbReference>
<evidence type="ECO:0000313" key="3">
    <source>
        <dbReference type="EMBL" id="QED23275.1"/>
    </source>
</evidence>
<name>A0A5B8XEG4_9RICK</name>
<gene>
    <name evidence="3" type="ORF">Deia_00475</name>
</gene>
<keyword evidence="1" id="KW-0521">NADP</keyword>
<keyword evidence="4" id="KW-1185">Reference proteome</keyword>
<evidence type="ECO:0000313" key="4">
    <source>
        <dbReference type="Proteomes" id="UP000321934"/>
    </source>
</evidence>
<sequence length="236" mass="26668">MQDKKKILITGGADRLGSDIAKHFLNLGHDVVLHCNSSFDKAKAFANLYNERCIVIQEDLSKTDKIQGFIEKVFENGSISLIIHCASRIIEDNLENFDINELQKSLNIHAFSFLQMAQYIKKIDAKTNMIAIIDANLKYRSEYLSYNFGKKMLIESVKYSSFHLKNQSRVNGISPTWIEDYKPLDHIANGKNAMEKLKLTTSLASFTQIINAIEFLENNTSITGEIINIASGTNIL</sequence>
<organism evidence="3 4">
    <name type="scientific">Candidatus Deianiraea vastatrix</name>
    <dbReference type="NCBI Taxonomy" id="2163644"/>
    <lineage>
        <taxon>Bacteria</taxon>
        <taxon>Pseudomonadati</taxon>
        <taxon>Pseudomonadota</taxon>
        <taxon>Alphaproteobacteria</taxon>
        <taxon>Rickettsiales</taxon>
        <taxon>Candidatus Deianiraeaceae</taxon>
        <taxon>Candidatus Deianiraea</taxon>
    </lineage>
</organism>
<dbReference type="PANTHER" id="PTHR43639">
    <property type="entry name" value="OXIDOREDUCTASE, SHORT-CHAIN DEHYDROGENASE/REDUCTASE FAMILY (AFU_ORTHOLOGUE AFUA_5G02870)"/>
    <property type="match status" value="1"/>
</dbReference>
<dbReference type="OrthoDB" id="9786360at2"/>
<proteinExistence type="predicted"/>
<evidence type="ECO:0000256" key="1">
    <source>
        <dbReference type="ARBA" id="ARBA00022857"/>
    </source>
</evidence>